<dbReference type="SUPFAM" id="SSF51395">
    <property type="entry name" value="FMN-linked oxidoreductases"/>
    <property type="match status" value="1"/>
</dbReference>
<dbReference type="InterPro" id="IPR013785">
    <property type="entry name" value="Aldolase_TIM"/>
</dbReference>
<keyword evidence="2" id="KW-1185">Reference proteome</keyword>
<evidence type="ECO:0000313" key="1">
    <source>
        <dbReference type="EMBL" id="MFD2904633.1"/>
    </source>
</evidence>
<dbReference type="Proteomes" id="UP001597509">
    <property type="component" value="Unassembled WGS sequence"/>
</dbReference>
<dbReference type="Gene3D" id="3.20.20.70">
    <property type="entry name" value="Aldolase class I"/>
    <property type="match status" value="1"/>
</dbReference>
<proteinExistence type="predicted"/>
<dbReference type="RefSeq" id="WP_380920768.1">
    <property type="nucleotide sequence ID" value="NZ_JBHUPE010000004.1"/>
</dbReference>
<protein>
    <recommendedName>
        <fullName evidence="3">N-ethylmaleimide reductase</fullName>
    </recommendedName>
</protein>
<gene>
    <name evidence="1" type="ORF">ACFS6I_11890</name>
</gene>
<organism evidence="1 2">
    <name type="scientific">Sphingobacterium anhuiense</name>
    <dbReference type="NCBI Taxonomy" id="493780"/>
    <lineage>
        <taxon>Bacteria</taxon>
        <taxon>Pseudomonadati</taxon>
        <taxon>Bacteroidota</taxon>
        <taxon>Sphingobacteriia</taxon>
        <taxon>Sphingobacteriales</taxon>
        <taxon>Sphingobacteriaceae</taxon>
        <taxon>Sphingobacterium</taxon>
    </lineage>
</organism>
<accession>A0ABW5YVZ1</accession>
<comment type="caution">
    <text evidence="1">The sequence shown here is derived from an EMBL/GenBank/DDBJ whole genome shotgun (WGS) entry which is preliminary data.</text>
</comment>
<name>A0ABW5YVZ1_9SPHI</name>
<evidence type="ECO:0008006" key="3">
    <source>
        <dbReference type="Google" id="ProtNLM"/>
    </source>
</evidence>
<reference evidence="2" key="1">
    <citation type="journal article" date="2019" name="Int. J. Syst. Evol. Microbiol.">
        <title>The Global Catalogue of Microorganisms (GCM) 10K type strain sequencing project: providing services to taxonomists for standard genome sequencing and annotation.</title>
        <authorList>
            <consortium name="The Broad Institute Genomics Platform"/>
            <consortium name="The Broad Institute Genome Sequencing Center for Infectious Disease"/>
            <person name="Wu L."/>
            <person name="Ma J."/>
        </authorList>
    </citation>
    <scope>NUCLEOTIDE SEQUENCE [LARGE SCALE GENOMIC DNA]</scope>
    <source>
        <strain evidence="2">KCTC 22209</strain>
    </source>
</reference>
<dbReference type="EMBL" id="JBHUPE010000004">
    <property type="protein sequence ID" value="MFD2904633.1"/>
    <property type="molecule type" value="Genomic_DNA"/>
</dbReference>
<sequence>MENSAIFDSYHKNGLQLRNRIVMAPMTRSRSDNPESKATDLTHFITNSVLLPD</sequence>
<evidence type="ECO:0000313" key="2">
    <source>
        <dbReference type="Proteomes" id="UP001597509"/>
    </source>
</evidence>